<dbReference type="Pfam" id="PF00465">
    <property type="entry name" value="Fe-ADH"/>
    <property type="match status" value="1"/>
</dbReference>
<sequence>MIARINIPSSLHIGANAIDLAGQESRRLRRKHVLIVSDPFIVGSGLTGRVSDILSAEGIASTTFSDVQPDPTDRNVLDGLASLKENGCDSLIAVGGGSSIDTAKGISVLATNSGSLFDFMGYGRIPEAGLPLIAVPTTAGTGSECTKVTVITDTDRDVKMMILDPHLLPAAALVDYTLTMSMPKPLTAHVGVDTLTHGIEAYVSKKASPMTDTIALSCIALVGRHLRDAWNDPKNEIAREGMMLAASQGGMAFANSSVCLVHGMSRPIGAMFHVPHGLSNAMLLPAVTEFSIHGAMSRYATVARTLGLSRGNDSDEHACGKLI</sequence>
<reference evidence="5" key="1">
    <citation type="submission" date="2018-05" db="EMBL/GenBank/DDBJ databases">
        <authorList>
            <person name="Lanie J.A."/>
            <person name="Ng W.-L."/>
            <person name="Kazmierczak K.M."/>
            <person name="Andrzejewski T.M."/>
            <person name="Davidsen T.M."/>
            <person name="Wayne K.J."/>
            <person name="Tettelin H."/>
            <person name="Glass J.I."/>
            <person name="Rusch D."/>
            <person name="Podicherti R."/>
            <person name="Tsui H.-C.T."/>
            <person name="Winkler M.E."/>
        </authorList>
    </citation>
    <scope>NUCLEOTIDE SEQUENCE</scope>
</reference>
<dbReference type="CDD" id="cd08194">
    <property type="entry name" value="Fe-ADH-like"/>
    <property type="match status" value="1"/>
</dbReference>
<keyword evidence="2" id="KW-0560">Oxidoreductase</keyword>
<dbReference type="EMBL" id="UINC01061039">
    <property type="protein sequence ID" value="SVB86181.1"/>
    <property type="molecule type" value="Genomic_DNA"/>
</dbReference>
<dbReference type="AlphaFoldDB" id="A0A382HI56"/>
<dbReference type="InterPro" id="IPR001670">
    <property type="entry name" value="ADH_Fe/GldA"/>
</dbReference>
<evidence type="ECO:0000259" key="4">
    <source>
        <dbReference type="Pfam" id="PF25137"/>
    </source>
</evidence>
<proteinExistence type="inferred from homology"/>
<dbReference type="Gene3D" id="1.20.1090.10">
    <property type="entry name" value="Dehydroquinate synthase-like - alpha domain"/>
    <property type="match status" value="1"/>
</dbReference>
<dbReference type="PANTHER" id="PTHR11496">
    <property type="entry name" value="ALCOHOL DEHYDROGENASE"/>
    <property type="match status" value="1"/>
</dbReference>
<dbReference type="Gene3D" id="3.40.50.1970">
    <property type="match status" value="1"/>
</dbReference>
<dbReference type="GO" id="GO:0046872">
    <property type="term" value="F:metal ion binding"/>
    <property type="evidence" value="ECO:0007669"/>
    <property type="project" value="InterPro"/>
</dbReference>
<protein>
    <submittedName>
        <fullName evidence="5">Uncharacterized protein</fullName>
    </submittedName>
</protein>
<accession>A0A382HI56</accession>
<gene>
    <name evidence="5" type="ORF">METZ01_LOCUS239035</name>
</gene>
<feature type="domain" description="Alcohol dehydrogenase iron-type/glycerol dehydrogenase GldA" evidence="3">
    <location>
        <begin position="8"/>
        <end position="175"/>
    </location>
</feature>
<dbReference type="SUPFAM" id="SSF56796">
    <property type="entry name" value="Dehydroquinate synthase-like"/>
    <property type="match status" value="1"/>
</dbReference>
<dbReference type="InterPro" id="IPR056798">
    <property type="entry name" value="ADH_Fe_C"/>
</dbReference>
<comment type="similarity">
    <text evidence="1">Belongs to the iron-containing alcohol dehydrogenase family.</text>
</comment>
<evidence type="ECO:0000313" key="5">
    <source>
        <dbReference type="EMBL" id="SVB86181.1"/>
    </source>
</evidence>
<evidence type="ECO:0000259" key="3">
    <source>
        <dbReference type="Pfam" id="PF00465"/>
    </source>
</evidence>
<feature type="non-terminal residue" evidence="5">
    <location>
        <position position="323"/>
    </location>
</feature>
<feature type="non-terminal residue" evidence="5">
    <location>
        <position position="1"/>
    </location>
</feature>
<feature type="domain" description="Fe-containing alcohol dehydrogenase-like C-terminal" evidence="4">
    <location>
        <begin position="187"/>
        <end position="316"/>
    </location>
</feature>
<evidence type="ECO:0000256" key="2">
    <source>
        <dbReference type="ARBA" id="ARBA00023002"/>
    </source>
</evidence>
<dbReference type="GO" id="GO:0004022">
    <property type="term" value="F:alcohol dehydrogenase (NAD+) activity"/>
    <property type="evidence" value="ECO:0007669"/>
    <property type="project" value="TreeGrafter"/>
</dbReference>
<name>A0A382HI56_9ZZZZ</name>
<evidence type="ECO:0000256" key="1">
    <source>
        <dbReference type="ARBA" id="ARBA00007358"/>
    </source>
</evidence>
<organism evidence="5">
    <name type="scientific">marine metagenome</name>
    <dbReference type="NCBI Taxonomy" id="408172"/>
    <lineage>
        <taxon>unclassified sequences</taxon>
        <taxon>metagenomes</taxon>
        <taxon>ecological metagenomes</taxon>
    </lineage>
</organism>
<dbReference type="FunFam" id="3.40.50.1970:FF:000003">
    <property type="entry name" value="Alcohol dehydrogenase, iron-containing"/>
    <property type="match status" value="1"/>
</dbReference>
<dbReference type="Pfam" id="PF25137">
    <property type="entry name" value="ADH_Fe_C"/>
    <property type="match status" value="1"/>
</dbReference>
<dbReference type="PANTHER" id="PTHR11496:SF102">
    <property type="entry name" value="ALCOHOL DEHYDROGENASE 4"/>
    <property type="match status" value="1"/>
</dbReference>
<dbReference type="InterPro" id="IPR039697">
    <property type="entry name" value="Alcohol_dehydrogenase_Fe"/>
</dbReference>